<feature type="modified residue" description="4-aspartylphosphate" evidence="3">
    <location>
        <position position="71"/>
    </location>
</feature>
<keyword evidence="1 3" id="KW-0597">Phosphoprotein</keyword>
<evidence type="ECO:0000256" key="3">
    <source>
        <dbReference type="PROSITE-ProRule" id="PRU00169"/>
    </source>
</evidence>
<evidence type="ECO:0000259" key="4">
    <source>
        <dbReference type="PROSITE" id="PS50110"/>
    </source>
</evidence>
<name>A0A0C4Y4A4_9BURK</name>
<dbReference type="Pfam" id="PF02954">
    <property type="entry name" value="HTH_8"/>
    <property type="match status" value="1"/>
</dbReference>
<dbReference type="KEGG" id="cbw:RR42_m0218"/>
<dbReference type="PANTHER" id="PTHR44591">
    <property type="entry name" value="STRESS RESPONSE REGULATOR PROTEIN 1"/>
    <property type="match status" value="1"/>
</dbReference>
<protein>
    <submittedName>
        <fullName evidence="5">Dna binding response regulator PrrA (RegA)</fullName>
    </submittedName>
</protein>
<dbReference type="InterPro" id="IPR002197">
    <property type="entry name" value="HTH_Fis"/>
</dbReference>
<dbReference type="GO" id="GO:0000160">
    <property type="term" value="P:phosphorelay signal transduction system"/>
    <property type="evidence" value="ECO:0007669"/>
    <property type="project" value="UniProtKB-KW"/>
</dbReference>
<dbReference type="AlphaFoldDB" id="A0A0C4Y4A4"/>
<dbReference type="FunFam" id="1.10.10.60:FF:000036">
    <property type="entry name" value="Two-component system response regulator"/>
    <property type="match status" value="1"/>
</dbReference>
<dbReference type="CDD" id="cd17563">
    <property type="entry name" value="REC_RegA-like"/>
    <property type="match status" value="1"/>
</dbReference>
<accession>A0A0C4Y4A4</accession>
<dbReference type="SMART" id="SM00448">
    <property type="entry name" value="REC"/>
    <property type="match status" value="1"/>
</dbReference>
<feature type="domain" description="Response regulatory" evidence="4">
    <location>
        <begin position="22"/>
        <end position="146"/>
    </location>
</feature>
<dbReference type="Proteomes" id="UP000031843">
    <property type="component" value="Chromosome main"/>
</dbReference>
<dbReference type="EMBL" id="CP010536">
    <property type="protein sequence ID" value="AJG17633.1"/>
    <property type="molecule type" value="Genomic_DNA"/>
</dbReference>
<evidence type="ECO:0000256" key="1">
    <source>
        <dbReference type="ARBA" id="ARBA00022553"/>
    </source>
</evidence>
<evidence type="ECO:0000313" key="6">
    <source>
        <dbReference type="Proteomes" id="UP000031843"/>
    </source>
</evidence>
<gene>
    <name evidence="5" type="ORF">RR42_m0218</name>
</gene>
<dbReference type="GO" id="GO:0043565">
    <property type="term" value="F:sequence-specific DNA binding"/>
    <property type="evidence" value="ECO:0007669"/>
    <property type="project" value="InterPro"/>
</dbReference>
<dbReference type="STRING" id="68895.RR42_m0218"/>
<proteinExistence type="predicted"/>
<evidence type="ECO:0000256" key="2">
    <source>
        <dbReference type="ARBA" id="ARBA00023012"/>
    </source>
</evidence>
<dbReference type="Gene3D" id="1.10.10.60">
    <property type="entry name" value="Homeodomain-like"/>
    <property type="match status" value="1"/>
</dbReference>
<dbReference type="InterPro" id="IPR001789">
    <property type="entry name" value="Sig_transdc_resp-reg_receiver"/>
</dbReference>
<sequence>MTDALHDPAADGAQPGASDAAPFLVIDDDAVFAGALARALTRRGYAVQIAHNRQQALALAAQTPFDYITLDLHLSAPPEAGSTAPAESGLQLVAPLRAALPDARILVLTGYASIATAVAAVKHGADEYLAKPANVDSILTALMAGVSEDAAEAAMEEPVPLSVARLEWEHIQRVLSEHEGNISATARALNMHRRTLQRKLGKRPVSR</sequence>
<dbReference type="Pfam" id="PF00072">
    <property type="entry name" value="Response_reg"/>
    <property type="match status" value="1"/>
</dbReference>
<dbReference type="PRINTS" id="PR01590">
    <property type="entry name" value="HTHFIS"/>
</dbReference>
<keyword evidence="6" id="KW-1185">Reference proteome</keyword>
<dbReference type="RefSeq" id="WP_043343030.1">
    <property type="nucleotide sequence ID" value="NZ_CP010536.1"/>
</dbReference>
<dbReference type="Gene3D" id="3.40.50.2300">
    <property type="match status" value="1"/>
</dbReference>
<keyword evidence="2" id="KW-0902">Two-component regulatory system</keyword>
<dbReference type="PANTHER" id="PTHR44591:SF14">
    <property type="entry name" value="PROTEIN PILG"/>
    <property type="match status" value="1"/>
</dbReference>
<dbReference type="SUPFAM" id="SSF52172">
    <property type="entry name" value="CheY-like"/>
    <property type="match status" value="1"/>
</dbReference>
<reference evidence="5 6" key="1">
    <citation type="journal article" date="2015" name="Genome Announc.">
        <title>Complete Genome Sequence of Cupriavidus basilensis 4G11, Isolated from the Oak Ridge Field Research Center Site.</title>
        <authorList>
            <person name="Ray J."/>
            <person name="Waters R.J."/>
            <person name="Skerker J.M."/>
            <person name="Kuehl J.V."/>
            <person name="Price M.N."/>
            <person name="Huang J."/>
            <person name="Chakraborty R."/>
            <person name="Arkin A.P."/>
            <person name="Deutschbauer A."/>
        </authorList>
    </citation>
    <scope>NUCLEOTIDE SEQUENCE [LARGE SCALE GENOMIC DNA]</scope>
    <source>
        <strain evidence="5">4G11</strain>
    </source>
</reference>
<organism evidence="5 6">
    <name type="scientific">Cupriavidus basilensis</name>
    <dbReference type="NCBI Taxonomy" id="68895"/>
    <lineage>
        <taxon>Bacteria</taxon>
        <taxon>Pseudomonadati</taxon>
        <taxon>Pseudomonadota</taxon>
        <taxon>Betaproteobacteria</taxon>
        <taxon>Burkholderiales</taxon>
        <taxon>Burkholderiaceae</taxon>
        <taxon>Cupriavidus</taxon>
    </lineage>
</organism>
<dbReference type="InterPro" id="IPR011006">
    <property type="entry name" value="CheY-like_superfamily"/>
</dbReference>
<dbReference type="InterPro" id="IPR050595">
    <property type="entry name" value="Bact_response_regulator"/>
</dbReference>
<dbReference type="PROSITE" id="PS50110">
    <property type="entry name" value="RESPONSE_REGULATORY"/>
    <property type="match status" value="1"/>
</dbReference>
<dbReference type="OrthoDB" id="9802426at2"/>
<evidence type="ECO:0000313" key="5">
    <source>
        <dbReference type="EMBL" id="AJG17633.1"/>
    </source>
</evidence>